<name>A0A3B1CM94_9ZZZZ</name>
<keyword evidence="1" id="KW-0472">Membrane</keyword>
<dbReference type="SUPFAM" id="SSF52266">
    <property type="entry name" value="SGNH hydrolase"/>
    <property type="match status" value="1"/>
</dbReference>
<dbReference type="Gene3D" id="3.40.50.1110">
    <property type="entry name" value="SGNH hydrolase"/>
    <property type="match status" value="1"/>
</dbReference>
<evidence type="ECO:0000313" key="2">
    <source>
        <dbReference type="EMBL" id="VAX23750.1"/>
    </source>
</evidence>
<dbReference type="EMBL" id="UOGE01000089">
    <property type="protein sequence ID" value="VAX23750.1"/>
    <property type="molecule type" value="Genomic_DNA"/>
</dbReference>
<evidence type="ECO:0008006" key="3">
    <source>
        <dbReference type="Google" id="ProtNLM"/>
    </source>
</evidence>
<keyword evidence="1" id="KW-0812">Transmembrane</keyword>
<gene>
    <name evidence="2" type="ORF">MNBD_NITROSPINAE02-1792</name>
</gene>
<dbReference type="AlphaFoldDB" id="A0A3B1CM94"/>
<proteinExistence type="predicted"/>
<organism evidence="2">
    <name type="scientific">hydrothermal vent metagenome</name>
    <dbReference type="NCBI Taxonomy" id="652676"/>
    <lineage>
        <taxon>unclassified sequences</taxon>
        <taxon>metagenomes</taxon>
        <taxon>ecological metagenomes</taxon>
    </lineage>
</organism>
<accession>A0A3B1CM94</accession>
<dbReference type="InterPro" id="IPR036514">
    <property type="entry name" value="SGNH_hydro_sf"/>
</dbReference>
<protein>
    <recommendedName>
        <fullName evidence="3">SGNH hydrolase-type esterase domain-containing protein</fullName>
    </recommendedName>
</protein>
<sequence>MKNKFIFWFILGANLILAFELFSWAFFVLYAKDRLVYHSHVEESEFVKKMKDPDFSVTKSESFSPVMGWDEAHGRVTDASSLIAGGRKNPYESDKVKISTYGDSFTYCEDVNEDETWQYYLSESSHTKVVNFGVRGYGPDQALLKMKKHLESGIRTDVIILSILSENISRVVNVNTKFYWSVGDYGGFKPVLVKEAPGYKWIDNYLGDMDSGAGRAKAISIVRKYDYWYKVNKDRPAIKFPYSLSLIKIADYLLFKVKRWPDLWEEAPPTDVMRELVKIFYSLSQEYKFKPVVVFIPDSYDLKRKDKGKPQSYARFIKRLRADYGARGMVIVDILDEDIKTPLFNIAPYAGHASAYGNRAIAKAIYEKIKNNLD</sequence>
<reference evidence="2" key="1">
    <citation type="submission" date="2018-06" db="EMBL/GenBank/DDBJ databases">
        <authorList>
            <person name="Zhirakovskaya E."/>
        </authorList>
    </citation>
    <scope>NUCLEOTIDE SEQUENCE</scope>
</reference>
<evidence type="ECO:0000256" key="1">
    <source>
        <dbReference type="SAM" id="Phobius"/>
    </source>
</evidence>
<feature type="transmembrane region" description="Helical" evidence="1">
    <location>
        <begin position="6"/>
        <end position="30"/>
    </location>
</feature>
<keyword evidence="1" id="KW-1133">Transmembrane helix</keyword>